<evidence type="ECO:0000313" key="1">
    <source>
        <dbReference type="EMBL" id="GFY90938.1"/>
    </source>
</evidence>
<protein>
    <submittedName>
        <fullName evidence="1">Uncharacterized protein</fullName>
    </submittedName>
</protein>
<dbReference type="EMBL" id="BJWL01000007">
    <property type="protein sequence ID" value="GFY90938.1"/>
    <property type="molecule type" value="Genomic_DNA"/>
</dbReference>
<comment type="caution">
    <text evidence="1">The sequence shown here is derived from an EMBL/GenBank/DDBJ whole genome shotgun (WGS) entry which is preliminary data.</text>
</comment>
<evidence type="ECO:0000313" key="2">
    <source>
        <dbReference type="Proteomes" id="UP000585474"/>
    </source>
</evidence>
<name>A0A7J0EX13_9ERIC</name>
<organism evidence="1 2">
    <name type="scientific">Actinidia rufa</name>
    <dbReference type="NCBI Taxonomy" id="165716"/>
    <lineage>
        <taxon>Eukaryota</taxon>
        <taxon>Viridiplantae</taxon>
        <taxon>Streptophyta</taxon>
        <taxon>Embryophyta</taxon>
        <taxon>Tracheophyta</taxon>
        <taxon>Spermatophyta</taxon>
        <taxon>Magnoliopsida</taxon>
        <taxon>eudicotyledons</taxon>
        <taxon>Gunneridae</taxon>
        <taxon>Pentapetalae</taxon>
        <taxon>asterids</taxon>
        <taxon>Ericales</taxon>
        <taxon>Actinidiaceae</taxon>
        <taxon>Actinidia</taxon>
    </lineage>
</organism>
<accession>A0A7J0EX13</accession>
<sequence>MLAWLDDDIRKAKQATGTLSKGNGKFKHWESTGDRKDRARLAAYDEVSYFYTTPAMTEVHMVEKEMEVLEDVDITPEAKVVEDLMRYDLDKPSSDHLFLTGSNLTEWERAEIIEFLTTNIEVFAWTP</sequence>
<reference evidence="1 2" key="1">
    <citation type="submission" date="2019-07" db="EMBL/GenBank/DDBJ databases">
        <title>De Novo Assembly of kiwifruit Actinidia rufa.</title>
        <authorList>
            <person name="Sugita-Konishi S."/>
            <person name="Sato K."/>
            <person name="Mori E."/>
            <person name="Abe Y."/>
            <person name="Kisaki G."/>
            <person name="Hamano K."/>
            <person name="Suezawa K."/>
            <person name="Otani M."/>
            <person name="Fukuda T."/>
            <person name="Manabe T."/>
            <person name="Gomi K."/>
            <person name="Tabuchi M."/>
            <person name="Akimitsu K."/>
            <person name="Kataoka I."/>
        </authorList>
    </citation>
    <scope>NUCLEOTIDE SEQUENCE [LARGE SCALE GENOMIC DNA]</scope>
    <source>
        <strain evidence="2">cv. Fuchu</strain>
    </source>
</reference>
<gene>
    <name evidence="1" type="ORF">Acr_07g0011340</name>
</gene>
<dbReference type="Proteomes" id="UP000585474">
    <property type="component" value="Unassembled WGS sequence"/>
</dbReference>
<keyword evidence="2" id="KW-1185">Reference proteome</keyword>
<dbReference type="AlphaFoldDB" id="A0A7J0EX13"/>
<proteinExistence type="predicted"/>